<proteinExistence type="predicted"/>
<feature type="transmembrane region" description="Helical" evidence="1">
    <location>
        <begin position="102"/>
        <end position="123"/>
    </location>
</feature>
<keyword evidence="2" id="KW-0732">Signal</keyword>
<reference evidence="3" key="2">
    <citation type="submission" date="2023-06" db="EMBL/GenBank/DDBJ databases">
        <authorList>
            <consortium name="Lawrence Berkeley National Laboratory"/>
            <person name="Haridas S."/>
            <person name="Hensen N."/>
            <person name="Bonometti L."/>
            <person name="Westerberg I."/>
            <person name="Brannstrom I.O."/>
            <person name="Guillou S."/>
            <person name="Cros-Aarteil S."/>
            <person name="Calhoun S."/>
            <person name="Kuo A."/>
            <person name="Mondo S."/>
            <person name="Pangilinan J."/>
            <person name="Riley R."/>
            <person name="Labutti K."/>
            <person name="Andreopoulos B."/>
            <person name="Lipzen A."/>
            <person name="Chen C."/>
            <person name="Yanf M."/>
            <person name="Daum C."/>
            <person name="Ng V."/>
            <person name="Clum A."/>
            <person name="Steindorff A."/>
            <person name="Ohm R."/>
            <person name="Martin F."/>
            <person name="Silar P."/>
            <person name="Natvig D."/>
            <person name="Lalanne C."/>
            <person name="Gautier V."/>
            <person name="Ament-Velasquez S.L."/>
            <person name="Kruys A."/>
            <person name="Hutchinson M.I."/>
            <person name="Powell A.J."/>
            <person name="Barry K."/>
            <person name="Miller A.N."/>
            <person name="Grigoriev I.V."/>
            <person name="Debuchy R."/>
            <person name="Gladieux P."/>
            <person name="Thoren M.H."/>
            <person name="Johannesson H."/>
        </authorList>
    </citation>
    <scope>NUCLEOTIDE SEQUENCE</scope>
    <source>
        <strain evidence="3">CBS 118394</strain>
    </source>
</reference>
<evidence type="ECO:0000256" key="2">
    <source>
        <dbReference type="SAM" id="SignalP"/>
    </source>
</evidence>
<keyword evidence="1" id="KW-1133">Transmembrane helix</keyword>
<feature type="transmembrane region" description="Helical" evidence="1">
    <location>
        <begin position="545"/>
        <end position="566"/>
    </location>
</feature>
<feature type="transmembrane region" description="Helical" evidence="1">
    <location>
        <begin position="255"/>
        <end position="280"/>
    </location>
</feature>
<sequence length="651" mass="73428">MTCSLTASRRVAVGAAVLLAVAPQHINASTFDICQPHAERIWNGTDSYGFSPDQVKRFLYRGHVAGMDPFYNRSDYVTLTLEGCKAICSDPTDWYWSQNPTLSLGIISNWVLPIIALLAALPYDSIHRRDTRAQPWAQGRVARTLAALLNWLGSPQTALTATLFNIHQIHKCFLETNSPERSQLVLDAYYVLSAIGQYRFRNPDKPDKRLIGALVYGLFRPLVPAEEDAPEAREKTKELLQEMAFQLRMLRRRGVYPALVSIFVFFVAYAVSLVLAFGGLGDRATAHSMALGLLVSWLPLMVLFTILDRNPVSADRSKKLITRWLWNADAVRKWATHNPLPDDDEEEIIWWSQDREDEIRERQRQENADRRVQRQSRWRPLRRASVDKTQMVSVRPVNNINSDEEAVTSTPPSTAAAAMEGGLFDDHILGFVGQGREIEYCGLAHAVVNSVHDSHRQIRPIETIITKTLLELSGDRAKSWRVISLLSTGLVWLEIGMAYMISFNTPTVGLSCRSGAYIFYGFFTTIPWALHSLPGFKHPTRRQRVVIHLFSSLALLTLLFIIFAAFSGVFNNCTCKAGVSGYMDFANSDFYRDHFDVDKWWTAGSIVGALPVLGSFLGSIILLMRLKPLWQASEQQIPPTRALRADMSWLI</sequence>
<keyword evidence="1" id="KW-0472">Membrane</keyword>
<keyword evidence="1" id="KW-0812">Transmembrane</keyword>
<dbReference type="AlphaFoldDB" id="A0AAE0HWV7"/>
<dbReference type="Proteomes" id="UP001283341">
    <property type="component" value="Unassembled WGS sequence"/>
</dbReference>
<keyword evidence="4" id="KW-1185">Reference proteome</keyword>
<feature type="chain" id="PRO_5042055470" evidence="2">
    <location>
        <begin position="29"/>
        <end position="651"/>
    </location>
</feature>
<feature type="transmembrane region" description="Helical" evidence="1">
    <location>
        <begin position="286"/>
        <end position="307"/>
    </location>
</feature>
<reference evidence="3" key="1">
    <citation type="journal article" date="2023" name="Mol. Phylogenet. Evol.">
        <title>Genome-scale phylogeny and comparative genomics of the fungal order Sordariales.</title>
        <authorList>
            <person name="Hensen N."/>
            <person name="Bonometti L."/>
            <person name="Westerberg I."/>
            <person name="Brannstrom I.O."/>
            <person name="Guillou S."/>
            <person name="Cros-Aarteil S."/>
            <person name="Calhoun S."/>
            <person name="Haridas S."/>
            <person name="Kuo A."/>
            <person name="Mondo S."/>
            <person name="Pangilinan J."/>
            <person name="Riley R."/>
            <person name="LaButti K."/>
            <person name="Andreopoulos B."/>
            <person name="Lipzen A."/>
            <person name="Chen C."/>
            <person name="Yan M."/>
            <person name="Daum C."/>
            <person name="Ng V."/>
            <person name="Clum A."/>
            <person name="Steindorff A."/>
            <person name="Ohm R.A."/>
            <person name="Martin F."/>
            <person name="Silar P."/>
            <person name="Natvig D.O."/>
            <person name="Lalanne C."/>
            <person name="Gautier V."/>
            <person name="Ament-Velasquez S.L."/>
            <person name="Kruys A."/>
            <person name="Hutchinson M.I."/>
            <person name="Powell A.J."/>
            <person name="Barry K."/>
            <person name="Miller A.N."/>
            <person name="Grigoriev I.V."/>
            <person name="Debuchy R."/>
            <person name="Gladieux P."/>
            <person name="Hiltunen Thoren M."/>
            <person name="Johannesson H."/>
        </authorList>
    </citation>
    <scope>NUCLEOTIDE SEQUENCE</scope>
    <source>
        <strain evidence="3">CBS 118394</strain>
    </source>
</reference>
<evidence type="ECO:0000256" key="1">
    <source>
        <dbReference type="SAM" id="Phobius"/>
    </source>
</evidence>
<accession>A0AAE0HWV7</accession>
<feature type="transmembrane region" description="Helical" evidence="1">
    <location>
        <begin position="514"/>
        <end position="533"/>
    </location>
</feature>
<feature type="transmembrane region" description="Helical" evidence="1">
    <location>
        <begin position="600"/>
        <end position="623"/>
    </location>
</feature>
<organism evidence="3 4">
    <name type="scientific">Apodospora peruviana</name>
    <dbReference type="NCBI Taxonomy" id="516989"/>
    <lineage>
        <taxon>Eukaryota</taxon>
        <taxon>Fungi</taxon>
        <taxon>Dikarya</taxon>
        <taxon>Ascomycota</taxon>
        <taxon>Pezizomycotina</taxon>
        <taxon>Sordariomycetes</taxon>
        <taxon>Sordariomycetidae</taxon>
        <taxon>Sordariales</taxon>
        <taxon>Lasiosphaeriaceae</taxon>
        <taxon>Apodospora</taxon>
    </lineage>
</organism>
<protein>
    <submittedName>
        <fullName evidence="3">Uncharacterized protein</fullName>
    </submittedName>
</protein>
<feature type="signal peptide" evidence="2">
    <location>
        <begin position="1"/>
        <end position="28"/>
    </location>
</feature>
<comment type="caution">
    <text evidence="3">The sequence shown here is derived from an EMBL/GenBank/DDBJ whole genome shotgun (WGS) entry which is preliminary data.</text>
</comment>
<dbReference type="EMBL" id="JAUEDM010000007">
    <property type="protein sequence ID" value="KAK3314393.1"/>
    <property type="molecule type" value="Genomic_DNA"/>
</dbReference>
<evidence type="ECO:0000313" key="3">
    <source>
        <dbReference type="EMBL" id="KAK3314393.1"/>
    </source>
</evidence>
<name>A0AAE0HWV7_9PEZI</name>
<feature type="transmembrane region" description="Helical" evidence="1">
    <location>
        <begin position="482"/>
        <end position="502"/>
    </location>
</feature>
<gene>
    <name evidence="3" type="ORF">B0H66DRAFT_504396</name>
</gene>
<evidence type="ECO:0000313" key="4">
    <source>
        <dbReference type="Proteomes" id="UP001283341"/>
    </source>
</evidence>